<accession>A0ABP7AZ22</accession>
<dbReference type="InterPro" id="IPR004360">
    <property type="entry name" value="Glyas_Fos-R_dOase_dom"/>
</dbReference>
<proteinExistence type="predicted"/>
<dbReference type="SUPFAM" id="SSF54593">
    <property type="entry name" value="Glyoxalase/Bleomycin resistance protein/Dihydroxybiphenyl dioxygenase"/>
    <property type="match status" value="1"/>
</dbReference>
<dbReference type="Proteomes" id="UP001501490">
    <property type="component" value="Unassembled WGS sequence"/>
</dbReference>
<evidence type="ECO:0000259" key="1">
    <source>
        <dbReference type="PROSITE" id="PS51819"/>
    </source>
</evidence>
<dbReference type="EMBL" id="BAABAB010000057">
    <property type="protein sequence ID" value="GAA3644001.1"/>
    <property type="molecule type" value="Genomic_DNA"/>
</dbReference>
<dbReference type="RefSeq" id="WP_344810158.1">
    <property type="nucleotide sequence ID" value="NZ_BAABAB010000057.1"/>
</dbReference>
<comment type="caution">
    <text evidence="2">The sequence shown here is derived from an EMBL/GenBank/DDBJ whole genome shotgun (WGS) entry which is preliminary data.</text>
</comment>
<sequence>MSNMAATDLKIEAVVIPVKDVDRSKDFYTSLGWRLDADFAFDNGFRVVQVTPPGSPASIQFGTKITNATPGTAEGLYLVVDDVRQARDGLAAQGAEISEVFHPKTPGSQFQPLADGRVDGTADARASYGSFATFADPDGNVFLLQEVTTRLPGRIEATATSYGSRTDLVQALKRAAAAHGEHEARNGGAYDQDWPEWYAAYMVAESHGVQLPE</sequence>
<dbReference type="InterPro" id="IPR029068">
    <property type="entry name" value="Glyas_Bleomycin-R_OHBP_Dase"/>
</dbReference>
<protein>
    <submittedName>
        <fullName evidence="2">Glyoxalase</fullName>
    </submittedName>
</protein>
<dbReference type="Gene3D" id="3.10.180.10">
    <property type="entry name" value="2,3-Dihydroxybiphenyl 1,2-Dioxygenase, domain 1"/>
    <property type="match status" value="1"/>
</dbReference>
<dbReference type="InterPro" id="IPR037523">
    <property type="entry name" value="VOC_core"/>
</dbReference>
<feature type="domain" description="VOC" evidence="1">
    <location>
        <begin position="10"/>
        <end position="147"/>
    </location>
</feature>
<dbReference type="Pfam" id="PF00903">
    <property type="entry name" value="Glyoxalase"/>
    <property type="match status" value="1"/>
</dbReference>
<gene>
    <name evidence="2" type="ORF">GCM10022236_53310</name>
</gene>
<keyword evidence="3" id="KW-1185">Reference proteome</keyword>
<organism evidence="2 3">
    <name type="scientific">Microlunatus ginsengisoli</name>
    <dbReference type="NCBI Taxonomy" id="363863"/>
    <lineage>
        <taxon>Bacteria</taxon>
        <taxon>Bacillati</taxon>
        <taxon>Actinomycetota</taxon>
        <taxon>Actinomycetes</taxon>
        <taxon>Propionibacteriales</taxon>
        <taxon>Propionibacteriaceae</taxon>
        <taxon>Microlunatus</taxon>
    </lineage>
</organism>
<reference evidence="3" key="1">
    <citation type="journal article" date="2019" name="Int. J. Syst. Evol. Microbiol.">
        <title>The Global Catalogue of Microorganisms (GCM) 10K type strain sequencing project: providing services to taxonomists for standard genome sequencing and annotation.</title>
        <authorList>
            <consortium name="The Broad Institute Genomics Platform"/>
            <consortium name="The Broad Institute Genome Sequencing Center for Infectious Disease"/>
            <person name="Wu L."/>
            <person name="Ma J."/>
        </authorList>
    </citation>
    <scope>NUCLEOTIDE SEQUENCE [LARGE SCALE GENOMIC DNA]</scope>
    <source>
        <strain evidence="3">JCM 16929</strain>
    </source>
</reference>
<name>A0ABP7AZ22_9ACTN</name>
<dbReference type="PROSITE" id="PS51819">
    <property type="entry name" value="VOC"/>
    <property type="match status" value="1"/>
</dbReference>
<evidence type="ECO:0000313" key="3">
    <source>
        <dbReference type="Proteomes" id="UP001501490"/>
    </source>
</evidence>
<evidence type="ECO:0000313" key="2">
    <source>
        <dbReference type="EMBL" id="GAA3644001.1"/>
    </source>
</evidence>